<reference evidence="1" key="1">
    <citation type="submission" date="2017-08" db="EMBL/GenBank/DDBJ databases">
        <authorList>
            <consortium name="Urmite Genomes"/>
        </authorList>
    </citation>
    <scope>NUCLEOTIDE SEQUENCE [LARGE SCALE GENOMIC DNA]</scope>
    <source>
        <strain evidence="1">IHUMI-LCC2</strain>
    </source>
</reference>
<dbReference type="Proteomes" id="UP000236316">
    <property type="component" value="Segment"/>
</dbReference>
<name>A0A2I2L4Z4_9VIRU</name>
<organism evidence="1">
    <name type="scientific">Orpheovirus IHUMI-LCC2</name>
    <dbReference type="NCBI Taxonomy" id="2023057"/>
    <lineage>
        <taxon>Viruses</taxon>
        <taxon>Varidnaviria</taxon>
        <taxon>Bamfordvirae</taxon>
        <taxon>Nucleocytoviricota</taxon>
        <taxon>Megaviricetes</taxon>
        <taxon>Pimascovirales</taxon>
        <taxon>Ocovirineae</taxon>
        <taxon>Orpheoviridae</taxon>
        <taxon>Alphaorpheovirus</taxon>
        <taxon>Alphaorpheovirus massiliense</taxon>
    </lineage>
</organism>
<dbReference type="GeneID" id="35382434"/>
<gene>
    <name evidence="1" type="ORF">ORPV_625</name>
</gene>
<evidence type="ECO:0000313" key="1">
    <source>
        <dbReference type="EMBL" id="SNW62529.1"/>
    </source>
</evidence>
<dbReference type="KEGG" id="vg:35382434"/>
<dbReference type="EMBL" id="LT906555">
    <property type="protein sequence ID" value="SNW62529.1"/>
    <property type="molecule type" value="Genomic_DNA"/>
</dbReference>
<dbReference type="RefSeq" id="YP_009448831.1">
    <property type="nucleotide sequence ID" value="NC_036594.1"/>
</dbReference>
<proteinExistence type="predicted"/>
<sequence length="263" mass="29781">MLAIYGGNDNVFVETKLTPEELLTLIRTHVPFTNINIKPKSTSGSVLYPESNSNKLDNKNYSEEVLETRKTYPNHHKLWTKEDERDLLKLYKTHTLDCLCNHFGRKQEGITSRINKLLGVRFLPNNVLPKDGKTTVEDADLLADVSEQESLPAQPTPGSNVDKAILDLLCGNVSKVDQQTEAKPLVPELKETEVVLQKLLTNYHYQDIISNPDHYAEVDPKFAEYLRGLAGKDTEKGEQGKNFLLVPVKQEEKVNVEEEKPKN</sequence>
<accession>A0A2I2L4Z4</accession>
<protein>
    <submittedName>
        <fullName evidence="1">Uncharacterized protein</fullName>
    </submittedName>
</protein>
<keyword evidence="2" id="KW-1185">Reference proteome</keyword>
<evidence type="ECO:0000313" key="2">
    <source>
        <dbReference type="Proteomes" id="UP000236316"/>
    </source>
</evidence>